<proteinExistence type="predicted"/>
<evidence type="ECO:0000313" key="1">
    <source>
        <dbReference type="EMBL" id="SCE77420.1"/>
    </source>
</evidence>
<protein>
    <submittedName>
        <fullName evidence="1">Uncharacterized protein</fullName>
    </submittedName>
</protein>
<evidence type="ECO:0000313" key="2">
    <source>
        <dbReference type="Proteomes" id="UP000198242"/>
    </source>
</evidence>
<keyword evidence="2" id="KW-1185">Reference proteome</keyword>
<organism evidence="1 2">
    <name type="scientific">Micromonospora viridifaciens</name>
    <dbReference type="NCBI Taxonomy" id="1881"/>
    <lineage>
        <taxon>Bacteria</taxon>
        <taxon>Bacillati</taxon>
        <taxon>Actinomycetota</taxon>
        <taxon>Actinomycetes</taxon>
        <taxon>Micromonosporales</taxon>
        <taxon>Micromonosporaceae</taxon>
        <taxon>Micromonospora</taxon>
    </lineage>
</organism>
<sequence length="204" mass="21208">MGFWGTLVICRGAVALAELPVIRALGREAEPWAGPWRPGWRGWRIWGSTPEGLPGELATAGLAPLLTAQVLDSDAALVTGIDPAGGSWAGWLRLEAALGHLVPPPAPFDDEGNWIDVDIEDPAAFPAYHEELAETRARLLAAAPGGRATAEGAVAWAAGSGLPAPSVDAVLAVLASERVFVEEQVWELVRLLGPVGPVGPVGPD</sequence>
<reference evidence="2" key="1">
    <citation type="submission" date="2016-06" db="EMBL/GenBank/DDBJ databases">
        <authorList>
            <person name="Varghese N."/>
            <person name="Submissions Spin"/>
        </authorList>
    </citation>
    <scope>NUCLEOTIDE SEQUENCE [LARGE SCALE GENOMIC DNA]</scope>
    <source>
        <strain evidence="2">DSM 43909</strain>
    </source>
</reference>
<dbReference type="RefSeq" id="WP_089005189.1">
    <property type="nucleotide sequence ID" value="NZ_LT607411.1"/>
</dbReference>
<dbReference type="AlphaFoldDB" id="A0A1C4V078"/>
<dbReference type="Proteomes" id="UP000198242">
    <property type="component" value="Chromosome I"/>
</dbReference>
<dbReference type="OrthoDB" id="4290050at2"/>
<gene>
    <name evidence="1" type="ORF">GA0074695_1002</name>
</gene>
<dbReference type="EMBL" id="LT607411">
    <property type="protein sequence ID" value="SCE77420.1"/>
    <property type="molecule type" value="Genomic_DNA"/>
</dbReference>
<accession>A0A1C4V078</accession>
<name>A0A1C4V078_MICVI</name>